<reference evidence="5" key="1">
    <citation type="submission" date="2022-11" db="UniProtKB">
        <authorList>
            <consortium name="WormBaseParasite"/>
        </authorList>
    </citation>
    <scope>IDENTIFICATION</scope>
</reference>
<dbReference type="Proteomes" id="UP000887572">
    <property type="component" value="Unplaced"/>
</dbReference>
<keyword evidence="4" id="KW-1185">Reference proteome</keyword>
<evidence type="ECO:0000256" key="3">
    <source>
        <dbReference type="SAM" id="SignalP"/>
    </source>
</evidence>
<feature type="region of interest" description="Disordered" evidence="2">
    <location>
        <begin position="379"/>
        <end position="398"/>
    </location>
</feature>
<feature type="coiled-coil region" evidence="1">
    <location>
        <begin position="201"/>
        <end position="339"/>
    </location>
</feature>
<evidence type="ECO:0000313" key="4">
    <source>
        <dbReference type="Proteomes" id="UP000887572"/>
    </source>
</evidence>
<evidence type="ECO:0000256" key="1">
    <source>
        <dbReference type="SAM" id="Coils"/>
    </source>
</evidence>
<name>A0A914IDH8_GLORO</name>
<protein>
    <submittedName>
        <fullName evidence="5">Uncharacterized protein</fullName>
    </submittedName>
</protein>
<dbReference type="WBParaSite" id="Gr19_v10_g9217.t1">
    <property type="protein sequence ID" value="Gr19_v10_g9217.t1"/>
    <property type="gene ID" value="Gr19_v10_g9217"/>
</dbReference>
<accession>A0A914IDH8</accession>
<keyword evidence="1" id="KW-0175">Coiled coil</keyword>
<dbReference type="AlphaFoldDB" id="A0A914IDH8"/>
<organism evidence="4 5">
    <name type="scientific">Globodera rostochiensis</name>
    <name type="common">Golden nematode worm</name>
    <name type="synonym">Heterodera rostochiensis</name>
    <dbReference type="NCBI Taxonomy" id="31243"/>
    <lineage>
        <taxon>Eukaryota</taxon>
        <taxon>Metazoa</taxon>
        <taxon>Ecdysozoa</taxon>
        <taxon>Nematoda</taxon>
        <taxon>Chromadorea</taxon>
        <taxon>Rhabditida</taxon>
        <taxon>Tylenchina</taxon>
        <taxon>Tylenchomorpha</taxon>
        <taxon>Tylenchoidea</taxon>
        <taxon>Heteroderidae</taxon>
        <taxon>Heteroderinae</taxon>
        <taxon>Globodera</taxon>
    </lineage>
</organism>
<feature type="chain" id="PRO_5036734879" evidence="3">
    <location>
        <begin position="18"/>
        <end position="504"/>
    </location>
</feature>
<feature type="compositionally biased region" description="Basic and acidic residues" evidence="2">
    <location>
        <begin position="422"/>
        <end position="431"/>
    </location>
</feature>
<evidence type="ECO:0000313" key="5">
    <source>
        <dbReference type="WBParaSite" id="Gr19_v10_g9217.t1"/>
    </source>
</evidence>
<sequence>MKFYVLLSLLLLHNIIAFELHVQPSIRKATGNDVSRDEKLQKWRRSELQKLANIFAGKLLSDPNFANTQFVEQSASKYYLDVDSLDKVFKKMETNGLALRTQIYEEIKTAGLLEDKGDIKEVLRVSPIFKEMSQREKHNLRITDQKVAQKIQQTNMINGSKVSTPRQTHEWNLHKMTEEKAMFEQKYLKKKQKSKVYKEKGRTLKKKLESREKEISELKRSEMYYKVKSERLEKELENREKELNQLKKNEHLYSEKNQRMEKELAMKEKEITELKNGDVAATAPNRGGIFNKLFGGGAEEEANRVDTLNSTLAAKQHELHNLDRDISTKLRQLKNIEAEIGHTGTPIKLKKVSFADSGSISNHQQKMDQSFMNVITSKEKNDASAAENDEETSVIKTPRRIVTLTKRKPSRTSSATDYEADSETKAVDSKTPRLTLTKRNQIPDYEADSENEAANPKGQSKRRIYYDTSRQQSASKKHDDIYASRVGVLSPSWARKTSIKKKFE</sequence>
<feature type="signal peptide" evidence="3">
    <location>
        <begin position="1"/>
        <end position="17"/>
    </location>
</feature>
<keyword evidence="3" id="KW-0732">Signal</keyword>
<proteinExistence type="predicted"/>
<evidence type="ECO:0000256" key="2">
    <source>
        <dbReference type="SAM" id="MobiDB-lite"/>
    </source>
</evidence>
<feature type="region of interest" description="Disordered" evidence="2">
    <location>
        <begin position="404"/>
        <end position="478"/>
    </location>
</feature>